<evidence type="ECO:0000313" key="10">
    <source>
        <dbReference type="Proteomes" id="UP001596456"/>
    </source>
</evidence>
<dbReference type="Gene3D" id="2.170.130.10">
    <property type="entry name" value="TonB-dependent receptor, plug domain"/>
    <property type="match status" value="1"/>
</dbReference>
<feature type="domain" description="TonB-dependent transporter Oar-like beta-barrel" evidence="8">
    <location>
        <begin position="258"/>
        <end position="324"/>
    </location>
</feature>
<evidence type="ECO:0000256" key="6">
    <source>
        <dbReference type="ARBA" id="ARBA00023237"/>
    </source>
</evidence>
<dbReference type="PANTHER" id="PTHR30069:SF46">
    <property type="entry name" value="OAR PROTEIN"/>
    <property type="match status" value="1"/>
</dbReference>
<sequence length="1079" mass="117944">MTMQTKRAAAALRRHLNVLKLGTGAMALAVASAWVVPAVAQETTSSIRGQIFTAEGEPAAGVNVEIIHTPSGTRSSAAVNSQGTFLATGLRIGGPYTIRFSGSGIQTQQVENVFITLGEPFSLDLVLQSGQQQSVEEIIVTGQRTTALVIGSGTQFDRRAIEDTPTATRDLKDVIKRDPKVSLDPTNGNAITIAGANNRFNSLTVDGVKQNDDFGLNANGYPTQRVPISLDAIDQLSVLTAPYDVEYSGFTGGTVNIVTKSGTNEFAGSLYYYYSDDNLSGDRSKDNKNIISPYKDKTYGGSIGGPLIEDKLFFFVNYEKYSGDSSISYGPEGSGAGQTVRGITQAEYEQVAEIARRVYGYDAMGLGEPQPESDEKILAKVDWNLTDDHRISAAYQRDEGNNYVTSSNNTRLGYDSYSYDRSQKMESYSLQVFSDWTTDFSTEAKVGYKKVDSLRPTTSPLNFSSIIIRDPGGSQFVLGTEPSSQSNVLETETLSYKLKGTYLLGDHKVEAGWERDDYDYYNLFVQRSLGEFEFNTIADFEARRASRFRYNSAAGTNNPLDAAADWGYKVDSLFVQDEWNITPDFTLTAGLRYEYYSSDDKPRLNTNFVSRYGFGNDENLDGRDLWLPRAGFNWKVQDSTTLRGGVGLFSALGPTVWMSNNYSNDGITQVGVDLRRASSTPANSILNNVDPNSSAVVPAAGRLLASGSDSFVNALDPDFKIPSTWRASFAIDQVFDLGPLGSDYVVTAEAIYSRVKEAVSYTDLRLIKVGTAPDGRPIYQSRADGRPSIGTNSDLLVTNTDEGDGVVLTLGLAKTWETDYGDFDLGAGYAYQNIDEVHALTSSVASSNYENLAVSDPNDPGAGTSDYEVKHRFTTSVSWSKAFFGDFETTLSLFHESREGRPYSYAFRCGSSGGNANPFGDPACTNNNRSRQLFYVPSGANDPLVTYAPGFSYDQLLPYLEENGLTKYAGRVAPRNGFTSPWVHTFDLHIAQEIPGLLEGHRGVFTFDIRNLGNMLNKDWGRLEQVSFSAGRTVDVLEARIVDGKYVYAPGSAGLKDPNSQVSARSSVWSVLVGVRYEF</sequence>
<evidence type="ECO:0000259" key="8">
    <source>
        <dbReference type="Pfam" id="PF25183"/>
    </source>
</evidence>
<dbReference type="SUPFAM" id="SSF49452">
    <property type="entry name" value="Starch-binding domain-like"/>
    <property type="match status" value="1"/>
</dbReference>
<accession>A0ABW2KNT9</accession>
<dbReference type="Pfam" id="PF25183">
    <property type="entry name" value="OMP_b-brl_4"/>
    <property type="match status" value="2"/>
</dbReference>
<evidence type="ECO:0000256" key="3">
    <source>
        <dbReference type="ARBA" id="ARBA00022452"/>
    </source>
</evidence>
<name>A0ABW2KNT9_9PROT</name>
<feature type="domain" description="TonB-dependent transporter Oar-like beta-barrel" evidence="8">
    <location>
        <begin position="369"/>
        <end position="1016"/>
    </location>
</feature>
<dbReference type="InterPro" id="IPR039426">
    <property type="entry name" value="TonB-dep_rcpt-like"/>
</dbReference>
<dbReference type="PANTHER" id="PTHR30069">
    <property type="entry name" value="TONB-DEPENDENT OUTER MEMBRANE RECEPTOR"/>
    <property type="match status" value="1"/>
</dbReference>
<keyword evidence="4" id="KW-0812">Transmembrane</keyword>
<feature type="domain" description="TonB-dependent receptor plug" evidence="7">
    <location>
        <begin position="152"/>
        <end position="253"/>
    </location>
</feature>
<protein>
    <submittedName>
        <fullName evidence="9">TonB-dependent receptor domain-containing protein</fullName>
    </submittedName>
</protein>
<dbReference type="Proteomes" id="UP001596456">
    <property type="component" value="Unassembled WGS sequence"/>
</dbReference>
<keyword evidence="10" id="KW-1185">Reference proteome</keyword>
<dbReference type="InterPro" id="IPR036942">
    <property type="entry name" value="Beta-barrel_TonB_sf"/>
</dbReference>
<dbReference type="RefSeq" id="WP_377355452.1">
    <property type="nucleotide sequence ID" value="NZ_JBHTCM010000003.1"/>
</dbReference>
<evidence type="ECO:0000259" key="7">
    <source>
        <dbReference type="Pfam" id="PF07715"/>
    </source>
</evidence>
<dbReference type="InterPro" id="IPR012910">
    <property type="entry name" value="Plug_dom"/>
</dbReference>
<dbReference type="EMBL" id="JBHTCM010000003">
    <property type="protein sequence ID" value="MFC7331587.1"/>
    <property type="molecule type" value="Genomic_DNA"/>
</dbReference>
<evidence type="ECO:0000256" key="4">
    <source>
        <dbReference type="ARBA" id="ARBA00022692"/>
    </source>
</evidence>
<comment type="caution">
    <text evidence="9">The sequence shown here is derived from an EMBL/GenBank/DDBJ whole genome shotgun (WGS) entry which is preliminary data.</text>
</comment>
<dbReference type="Pfam" id="PF13620">
    <property type="entry name" value="CarboxypepD_reg"/>
    <property type="match status" value="1"/>
</dbReference>
<reference evidence="10" key="1">
    <citation type="journal article" date="2019" name="Int. J. Syst. Evol. Microbiol.">
        <title>The Global Catalogue of Microorganisms (GCM) 10K type strain sequencing project: providing services to taxonomists for standard genome sequencing and annotation.</title>
        <authorList>
            <consortium name="The Broad Institute Genomics Platform"/>
            <consortium name="The Broad Institute Genome Sequencing Center for Infectious Disease"/>
            <person name="Wu L."/>
            <person name="Ma J."/>
        </authorList>
    </citation>
    <scope>NUCLEOTIDE SEQUENCE [LARGE SCALE GENOMIC DNA]</scope>
    <source>
        <strain evidence="10">CGMCC 1.16275</strain>
    </source>
</reference>
<dbReference type="Pfam" id="PF07715">
    <property type="entry name" value="Plug"/>
    <property type="match status" value="1"/>
</dbReference>
<gene>
    <name evidence="9" type="ORF">ACFQPS_00295</name>
</gene>
<evidence type="ECO:0000256" key="5">
    <source>
        <dbReference type="ARBA" id="ARBA00023136"/>
    </source>
</evidence>
<dbReference type="SUPFAM" id="SSF56935">
    <property type="entry name" value="Porins"/>
    <property type="match status" value="1"/>
</dbReference>
<dbReference type="Gene3D" id="2.40.170.20">
    <property type="entry name" value="TonB-dependent receptor, beta-barrel domain"/>
    <property type="match status" value="1"/>
</dbReference>
<dbReference type="InterPro" id="IPR037066">
    <property type="entry name" value="Plug_dom_sf"/>
</dbReference>
<evidence type="ECO:0000256" key="2">
    <source>
        <dbReference type="ARBA" id="ARBA00022448"/>
    </source>
</evidence>
<evidence type="ECO:0000313" key="9">
    <source>
        <dbReference type="EMBL" id="MFC7331587.1"/>
    </source>
</evidence>
<organism evidence="9 10">
    <name type="scientific">Rhodocista pekingensis</name>
    <dbReference type="NCBI Taxonomy" id="201185"/>
    <lineage>
        <taxon>Bacteria</taxon>
        <taxon>Pseudomonadati</taxon>
        <taxon>Pseudomonadota</taxon>
        <taxon>Alphaproteobacteria</taxon>
        <taxon>Rhodospirillales</taxon>
        <taxon>Azospirillaceae</taxon>
        <taxon>Rhodocista</taxon>
    </lineage>
</organism>
<keyword evidence="6" id="KW-0998">Cell outer membrane</keyword>
<keyword evidence="9" id="KW-0675">Receptor</keyword>
<keyword evidence="2" id="KW-0813">Transport</keyword>
<dbReference type="InterPro" id="IPR057601">
    <property type="entry name" value="Oar-like_b-barrel"/>
</dbReference>
<keyword evidence="5" id="KW-0472">Membrane</keyword>
<dbReference type="Gene3D" id="2.60.40.1120">
    <property type="entry name" value="Carboxypeptidase-like, regulatory domain"/>
    <property type="match status" value="1"/>
</dbReference>
<proteinExistence type="predicted"/>
<dbReference type="InterPro" id="IPR013784">
    <property type="entry name" value="Carb-bd-like_fold"/>
</dbReference>
<keyword evidence="3" id="KW-1134">Transmembrane beta strand</keyword>
<comment type="subcellular location">
    <subcellularLocation>
        <location evidence="1">Cell outer membrane</location>
        <topology evidence="1">Multi-pass membrane protein</topology>
    </subcellularLocation>
</comment>
<evidence type="ECO:0000256" key="1">
    <source>
        <dbReference type="ARBA" id="ARBA00004571"/>
    </source>
</evidence>